<organism evidence="9 10">
    <name type="scientific">Aminomonas paucivorans DSM 12260</name>
    <dbReference type="NCBI Taxonomy" id="584708"/>
    <lineage>
        <taxon>Bacteria</taxon>
        <taxon>Thermotogati</taxon>
        <taxon>Synergistota</taxon>
        <taxon>Synergistia</taxon>
        <taxon>Synergistales</taxon>
        <taxon>Synergistaceae</taxon>
        <taxon>Aminomonas</taxon>
    </lineage>
</organism>
<dbReference type="CDD" id="cd14014">
    <property type="entry name" value="STKc_PknB_like"/>
    <property type="match status" value="1"/>
</dbReference>
<keyword evidence="4 6" id="KW-0067">ATP-binding</keyword>
<dbReference type="HOGENOM" id="CLU_597080_0_0_0"/>
<proteinExistence type="predicted"/>
<dbReference type="GO" id="GO:0004674">
    <property type="term" value="F:protein serine/threonine kinase activity"/>
    <property type="evidence" value="ECO:0007669"/>
    <property type="project" value="UniProtKB-KW"/>
</dbReference>
<keyword evidence="2 6" id="KW-0547">Nucleotide-binding</keyword>
<keyword evidence="1" id="KW-0808">Transferase</keyword>
<dbReference type="SUPFAM" id="SSF48452">
    <property type="entry name" value="TPR-like"/>
    <property type="match status" value="1"/>
</dbReference>
<keyword evidence="9" id="KW-0723">Serine/threonine-protein kinase</keyword>
<feature type="repeat" description="TPR" evidence="5">
    <location>
        <begin position="426"/>
        <end position="459"/>
    </location>
</feature>
<sequence length="516" mass="56150">MSEDRCPFCGGEGWTGEACPHCGRGPVEVSSPSRLPPGTLLQDRYRIGAVLGQGGFGITYLAWDRSLERKLAVKEYFPLGLVARDPRGPGVVPPAGEEGEAYQEGLERFLEEARTLARFDDVPGIVSVRDSFRAHGTAYMVMTYLEGRTLKAYLEDRGGRIPLEEALELLHPVMDALEEVHRVGWLHRDVSPDNVLVPRKGTVTLLDFGAARSALRRSSRSLSVILKPGYAPEEQYRSRGEQGPWSDVYGLAATLYRCLTGQPPPDALDRLHEDTLVAPSLLEVPLPPQTEAALLRGLAVRAQDRYPSVEAFRNALIQGERRTHPLPLRRSPKKRWVVLAVLAAGALTGAAMHLRPDSPSSRGEEGTLSGVPSPSPQPSQAFPSPAPSPSPPGDLLARAQARWSAGDEAGALAILEEAVRSSPRDPSPHRMLARIHLARRRFDAAAQEARRALDLAPRDAPALFLAAQAAEGQGRNEEAQSFLQELLSRDATYPGAQALWERLRQGDPGETGNPLP</sequence>
<dbReference type="InterPro" id="IPR017441">
    <property type="entry name" value="Protein_kinase_ATP_BS"/>
</dbReference>
<dbReference type="PROSITE" id="PS50011">
    <property type="entry name" value="PROTEIN_KINASE_DOM"/>
    <property type="match status" value="1"/>
</dbReference>
<evidence type="ECO:0000313" key="10">
    <source>
        <dbReference type="Proteomes" id="UP000005096"/>
    </source>
</evidence>
<feature type="region of interest" description="Disordered" evidence="7">
    <location>
        <begin position="352"/>
        <end position="396"/>
    </location>
</feature>
<evidence type="ECO:0000313" key="9">
    <source>
        <dbReference type="EMBL" id="EFQ24457.1"/>
    </source>
</evidence>
<dbReference type="AlphaFoldDB" id="E3CXL3"/>
<dbReference type="PaxDb" id="584708-Apau_2046"/>
<evidence type="ECO:0000256" key="7">
    <source>
        <dbReference type="SAM" id="MobiDB-lite"/>
    </source>
</evidence>
<accession>E3CXL3</accession>
<dbReference type="Pfam" id="PF00069">
    <property type="entry name" value="Pkinase"/>
    <property type="match status" value="1"/>
</dbReference>
<dbReference type="InterPro" id="IPR019734">
    <property type="entry name" value="TPR_rpt"/>
</dbReference>
<keyword evidence="3 9" id="KW-0418">Kinase</keyword>
<gene>
    <name evidence="9" type="ORF">Apau_2046</name>
</gene>
<evidence type="ECO:0000256" key="5">
    <source>
        <dbReference type="PROSITE-ProRule" id="PRU00339"/>
    </source>
</evidence>
<dbReference type="RefSeq" id="WP_006301697.1">
    <property type="nucleotide sequence ID" value="NZ_CM001022.1"/>
</dbReference>
<dbReference type="Gene3D" id="1.10.510.10">
    <property type="entry name" value="Transferase(Phosphotransferase) domain 1"/>
    <property type="match status" value="1"/>
</dbReference>
<dbReference type="eggNOG" id="COG0515">
    <property type="taxonomic scope" value="Bacteria"/>
</dbReference>
<keyword evidence="10" id="KW-1185">Reference proteome</keyword>
<dbReference type="PANTHER" id="PTHR43289:SF34">
    <property type="entry name" value="SERINE_THREONINE-PROTEIN KINASE YBDM-RELATED"/>
    <property type="match status" value="1"/>
</dbReference>
<dbReference type="EMBL" id="CM001022">
    <property type="protein sequence ID" value="EFQ24457.1"/>
    <property type="molecule type" value="Genomic_DNA"/>
</dbReference>
<feature type="binding site" evidence="6">
    <location>
        <position position="74"/>
    </location>
    <ligand>
        <name>ATP</name>
        <dbReference type="ChEBI" id="CHEBI:30616"/>
    </ligand>
</feature>
<reference evidence="9 10" key="1">
    <citation type="journal article" date="2010" name="Stand. Genomic Sci.">
        <title>Non-contiguous finished genome sequence of Aminomonas paucivorans type strain (GLU-3).</title>
        <authorList>
            <person name="Pitluck S."/>
            <person name="Yasawong M."/>
            <person name="Held B."/>
            <person name="Lapidus A."/>
            <person name="Nolan M."/>
            <person name="Copeland A."/>
            <person name="Lucas S."/>
            <person name="Del Rio T.G."/>
            <person name="Tice H."/>
            <person name="Cheng J.F."/>
            <person name="Chertkov O."/>
            <person name="Goodwin L."/>
            <person name="Tapia R."/>
            <person name="Han C."/>
            <person name="Liolios K."/>
            <person name="Ivanova N."/>
            <person name="Mavromatis K."/>
            <person name="Ovchinnikova G."/>
            <person name="Pati A."/>
            <person name="Chen A."/>
            <person name="Palaniappan K."/>
            <person name="Land M."/>
            <person name="Hauser L."/>
            <person name="Chang Y.J."/>
            <person name="Jeffries C.D."/>
            <person name="Pukall R."/>
            <person name="Spring S."/>
            <person name="Rohde M."/>
            <person name="Sikorski J."/>
            <person name="Goker M."/>
            <person name="Woyke T."/>
            <person name="Bristow J."/>
            <person name="Eisen J.A."/>
            <person name="Markowitz V."/>
            <person name="Hugenholtz P."/>
            <person name="Kyrpides N.C."/>
            <person name="Klenk H.P."/>
        </authorList>
    </citation>
    <scope>NUCLEOTIDE SEQUENCE [LARGE SCALE GENOMIC DNA]</scope>
    <source>
        <strain evidence="9 10">DSM 12260</strain>
    </source>
</reference>
<dbReference type="Gene3D" id="1.25.40.10">
    <property type="entry name" value="Tetratricopeptide repeat domain"/>
    <property type="match status" value="1"/>
</dbReference>
<dbReference type="InterPro" id="IPR000719">
    <property type="entry name" value="Prot_kinase_dom"/>
</dbReference>
<dbReference type="PROSITE" id="PS50005">
    <property type="entry name" value="TPR"/>
    <property type="match status" value="1"/>
</dbReference>
<dbReference type="STRING" id="584708.Apau_2046"/>
<evidence type="ECO:0000256" key="1">
    <source>
        <dbReference type="ARBA" id="ARBA00022679"/>
    </source>
</evidence>
<dbReference type="GO" id="GO:0005524">
    <property type="term" value="F:ATP binding"/>
    <property type="evidence" value="ECO:0007669"/>
    <property type="project" value="UniProtKB-UniRule"/>
</dbReference>
<name>E3CXL3_9BACT</name>
<evidence type="ECO:0000256" key="3">
    <source>
        <dbReference type="ARBA" id="ARBA00022777"/>
    </source>
</evidence>
<feature type="domain" description="Protein kinase" evidence="8">
    <location>
        <begin position="45"/>
        <end position="317"/>
    </location>
</feature>
<dbReference type="SUPFAM" id="SSF56112">
    <property type="entry name" value="Protein kinase-like (PK-like)"/>
    <property type="match status" value="1"/>
</dbReference>
<dbReference type="PANTHER" id="PTHR43289">
    <property type="entry name" value="MITOGEN-ACTIVATED PROTEIN KINASE KINASE KINASE 20-RELATED"/>
    <property type="match status" value="1"/>
</dbReference>
<dbReference type="Proteomes" id="UP000005096">
    <property type="component" value="Chromosome"/>
</dbReference>
<evidence type="ECO:0000259" key="8">
    <source>
        <dbReference type="PROSITE" id="PS50011"/>
    </source>
</evidence>
<protein>
    <submittedName>
        <fullName evidence="9">Serine/threonine protein kinase with TPR repeats</fullName>
    </submittedName>
</protein>
<evidence type="ECO:0000256" key="4">
    <source>
        <dbReference type="ARBA" id="ARBA00022840"/>
    </source>
</evidence>
<dbReference type="SMART" id="SM00028">
    <property type="entry name" value="TPR"/>
    <property type="match status" value="3"/>
</dbReference>
<keyword evidence="5" id="KW-0802">TPR repeat</keyword>
<evidence type="ECO:0000256" key="6">
    <source>
        <dbReference type="PROSITE-ProRule" id="PRU10141"/>
    </source>
</evidence>
<evidence type="ECO:0000256" key="2">
    <source>
        <dbReference type="ARBA" id="ARBA00022741"/>
    </source>
</evidence>
<dbReference type="InterPro" id="IPR011009">
    <property type="entry name" value="Kinase-like_dom_sf"/>
</dbReference>
<dbReference type="InterPro" id="IPR011990">
    <property type="entry name" value="TPR-like_helical_dom_sf"/>
</dbReference>
<dbReference type="Gene3D" id="3.30.200.20">
    <property type="entry name" value="Phosphorylase Kinase, domain 1"/>
    <property type="match status" value="1"/>
</dbReference>
<dbReference type="PROSITE" id="PS00107">
    <property type="entry name" value="PROTEIN_KINASE_ATP"/>
    <property type="match status" value="1"/>
</dbReference>
<dbReference type="Pfam" id="PF13432">
    <property type="entry name" value="TPR_16"/>
    <property type="match status" value="1"/>
</dbReference>